<evidence type="ECO:0000256" key="4">
    <source>
        <dbReference type="ARBA" id="ARBA00022519"/>
    </source>
</evidence>
<dbReference type="Proteomes" id="UP001215231">
    <property type="component" value="Chromosome"/>
</dbReference>
<evidence type="ECO:0000256" key="1">
    <source>
        <dbReference type="ARBA" id="ARBA00004429"/>
    </source>
</evidence>
<dbReference type="InterPro" id="IPR007272">
    <property type="entry name" value="Sulf_transp_TsuA/YedE"/>
</dbReference>
<organism evidence="10 11">
    <name type="scientific">Thalassomonas haliotis</name>
    <dbReference type="NCBI Taxonomy" id="485448"/>
    <lineage>
        <taxon>Bacteria</taxon>
        <taxon>Pseudomonadati</taxon>
        <taxon>Pseudomonadota</taxon>
        <taxon>Gammaproteobacteria</taxon>
        <taxon>Alteromonadales</taxon>
        <taxon>Colwelliaceae</taxon>
        <taxon>Thalassomonas</taxon>
    </lineage>
</organism>
<feature type="transmembrane region" description="Helical" evidence="9">
    <location>
        <begin position="6"/>
        <end position="26"/>
    </location>
</feature>
<keyword evidence="7 9" id="KW-0472">Membrane</keyword>
<comment type="similarity">
    <text evidence="8">Belongs to the TsuA/YedE (TC 9.B.102) family.</text>
</comment>
<feature type="transmembrane region" description="Helical" evidence="9">
    <location>
        <begin position="118"/>
        <end position="137"/>
    </location>
</feature>
<evidence type="ECO:0000313" key="11">
    <source>
        <dbReference type="Proteomes" id="UP001215231"/>
    </source>
</evidence>
<evidence type="ECO:0000256" key="9">
    <source>
        <dbReference type="SAM" id="Phobius"/>
    </source>
</evidence>
<name>A0ABY7VFU4_9GAMM</name>
<keyword evidence="5 9" id="KW-0812">Transmembrane</keyword>
<accession>A0ABY7VFU4</accession>
<evidence type="ECO:0000256" key="5">
    <source>
        <dbReference type="ARBA" id="ARBA00022692"/>
    </source>
</evidence>
<sequence>MTEFTPYSAILGGAFLGLAALLLLVLNGRVAGISGIIRGIFTAGDGAGSWRWFFLLGLVLAPLLAPSPVELPENIRVSWWLILPAGFLVGLGSALGAGCTSGHGICGIGRLSGRSLTATLTFMATAMLVVYLIRLLMA</sequence>
<dbReference type="PANTHER" id="PTHR30574:SF1">
    <property type="entry name" value="SULPHUR TRANSPORT DOMAIN-CONTAINING PROTEIN"/>
    <property type="match status" value="1"/>
</dbReference>
<keyword evidence="2" id="KW-0813">Transport</keyword>
<evidence type="ECO:0000256" key="2">
    <source>
        <dbReference type="ARBA" id="ARBA00022448"/>
    </source>
</evidence>
<evidence type="ECO:0000256" key="3">
    <source>
        <dbReference type="ARBA" id="ARBA00022475"/>
    </source>
</evidence>
<evidence type="ECO:0000256" key="8">
    <source>
        <dbReference type="ARBA" id="ARBA00035655"/>
    </source>
</evidence>
<dbReference type="PANTHER" id="PTHR30574">
    <property type="entry name" value="INNER MEMBRANE PROTEIN YEDE"/>
    <property type="match status" value="1"/>
</dbReference>
<keyword evidence="3" id="KW-1003">Cell membrane</keyword>
<protein>
    <submittedName>
        <fullName evidence="10">YeeE/YedE family protein</fullName>
    </submittedName>
</protein>
<evidence type="ECO:0000256" key="6">
    <source>
        <dbReference type="ARBA" id="ARBA00022989"/>
    </source>
</evidence>
<reference evidence="10 11" key="1">
    <citation type="journal article" date="2022" name="Mar. Drugs">
        <title>Bioassay-Guided Fractionation Leads to the Detection of Cholic Acid Generated by the Rare Thalassomonas sp.</title>
        <authorList>
            <person name="Pheiffer F."/>
            <person name="Schneider Y.K."/>
            <person name="Hansen E.H."/>
            <person name="Andersen J.H."/>
            <person name="Isaksson J."/>
            <person name="Busche T."/>
            <person name="R C."/>
            <person name="Kalinowski J."/>
            <person name="Zyl L.V."/>
            <person name="Trindade M."/>
        </authorList>
    </citation>
    <scope>NUCLEOTIDE SEQUENCE [LARGE SCALE GENOMIC DNA]</scope>
    <source>
        <strain evidence="10 11">A5K-61T</strain>
    </source>
</reference>
<keyword evidence="11" id="KW-1185">Reference proteome</keyword>
<feature type="transmembrane region" description="Helical" evidence="9">
    <location>
        <begin position="47"/>
        <end position="65"/>
    </location>
</feature>
<comment type="subcellular location">
    <subcellularLocation>
        <location evidence="1">Cell inner membrane</location>
        <topology evidence="1">Multi-pass membrane protein</topology>
    </subcellularLocation>
</comment>
<dbReference type="RefSeq" id="WP_274052280.1">
    <property type="nucleotide sequence ID" value="NZ_CP059693.1"/>
</dbReference>
<dbReference type="EMBL" id="CP059693">
    <property type="protein sequence ID" value="WDE12039.1"/>
    <property type="molecule type" value="Genomic_DNA"/>
</dbReference>
<keyword evidence="6 9" id="KW-1133">Transmembrane helix</keyword>
<feature type="transmembrane region" description="Helical" evidence="9">
    <location>
        <begin position="77"/>
        <end position="97"/>
    </location>
</feature>
<evidence type="ECO:0000256" key="7">
    <source>
        <dbReference type="ARBA" id="ARBA00023136"/>
    </source>
</evidence>
<keyword evidence="4" id="KW-0997">Cell inner membrane</keyword>
<gene>
    <name evidence="10" type="ORF">H3N35_00665</name>
</gene>
<evidence type="ECO:0000313" key="10">
    <source>
        <dbReference type="EMBL" id="WDE12039.1"/>
    </source>
</evidence>
<proteinExistence type="inferred from homology"/>